<comment type="caution">
    <text evidence="2">The sequence shown here is derived from an EMBL/GenBank/DDBJ whole genome shotgun (WGS) entry which is preliminary data.</text>
</comment>
<evidence type="ECO:0008006" key="4">
    <source>
        <dbReference type="Google" id="ProtNLM"/>
    </source>
</evidence>
<dbReference type="RefSeq" id="WP_200171103.1">
    <property type="nucleotide sequence ID" value="NZ_BAABKQ010000001.1"/>
</dbReference>
<dbReference type="PANTHER" id="PTHR46145:SF4">
    <property type="entry name" value="HEPARANASE"/>
    <property type="match status" value="1"/>
</dbReference>
<evidence type="ECO:0000313" key="2">
    <source>
        <dbReference type="EMBL" id="GAA4805099.1"/>
    </source>
</evidence>
<organism evidence="2 3">
    <name type="scientific">Tomitella cavernea</name>
    <dbReference type="NCBI Taxonomy" id="1387982"/>
    <lineage>
        <taxon>Bacteria</taxon>
        <taxon>Bacillati</taxon>
        <taxon>Actinomycetota</taxon>
        <taxon>Actinomycetes</taxon>
        <taxon>Mycobacteriales</taxon>
        <taxon>Tomitella</taxon>
    </lineage>
</organism>
<dbReference type="EMBL" id="BAABKQ010000001">
    <property type="protein sequence ID" value="GAA4805099.1"/>
    <property type="molecule type" value="Genomic_DNA"/>
</dbReference>
<evidence type="ECO:0000313" key="3">
    <source>
        <dbReference type="Proteomes" id="UP001500839"/>
    </source>
</evidence>
<dbReference type="Gene3D" id="3.20.20.80">
    <property type="entry name" value="Glycosidases"/>
    <property type="match status" value="1"/>
</dbReference>
<name>A0ABP9CA51_9ACTN</name>
<dbReference type="PANTHER" id="PTHR46145">
    <property type="entry name" value="HEPARANASE"/>
    <property type="match status" value="1"/>
</dbReference>
<evidence type="ECO:0000256" key="1">
    <source>
        <dbReference type="SAM" id="MobiDB-lite"/>
    </source>
</evidence>
<keyword evidence="3" id="KW-1185">Reference proteome</keyword>
<protein>
    <recommendedName>
        <fullName evidence="4">Glycosyl hydrolase family 79</fullName>
    </recommendedName>
</protein>
<feature type="region of interest" description="Disordered" evidence="1">
    <location>
        <begin position="40"/>
        <end position="61"/>
    </location>
</feature>
<accession>A0ABP9CA51</accession>
<dbReference type="SUPFAM" id="SSF51445">
    <property type="entry name" value="(Trans)glycosidases"/>
    <property type="match status" value="1"/>
</dbReference>
<reference evidence="3" key="1">
    <citation type="journal article" date="2019" name="Int. J. Syst. Evol. Microbiol.">
        <title>The Global Catalogue of Microorganisms (GCM) 10K type strain sequencing project: providing services to taxonomists for standard genome sequencing and annotation.</title>
        <authorList>
            <consortium name="The Broad Institute Genomics Platform"/>
            <consortium name="The Broad Institute Genome Sequencing Center for Infectious Disease"/>
            <person name="Wu L."/>
            <person name="Ma J."/>
        </authorList>
    </citation>
    <scope>NUCLEOTIDE SEQUENCE [LARGE SCALE GENOMIC DNA]</scope>
    <source>
        <strain evidence="3">JCM 18542</strain>
    </source>
</reference>
<proteinExistence type="predicted"/>
<dbReference type="InterPro" id="IPR017853">
    <property type="entry name" value="GH"/>
</dbReference>
<dbReference type="Proteomes" id="UP001500839">
    <property type="component" value="Unassembled WGS sequence"/>
</dbReference>
<gene>
    <name evidence="2" type="ORF">GCM10023353_04750</name>
</gene>
<sequence length="508" mass="54824">MDLQRLARTCSVDERFQSYNIEMVAVTGGNFWKPYEAVRPAPGASTETPDAEGTAGVDPGMFQYRPPRDLSAPRLRKLAAALGPSYVRVSGTWANSTYFADTDTPPAEAPEGFKGVLTRDQWRGVLDFADAVDAKIVTSFAISRGTRDGSGRWTPELAERWLDFTREVGGRVAAAEFMNEPNVAPLGGAPAGYSADDYGREFRAFAAFAERVAPEMVVLGPGSGAVGDSPEEWGDGSEAFVELFPSAGMLRTSDMLAATGPGVDAFSYHHYGAGSQRGAAMGLPQTTPDAATSEAWLDRTHASCTFYSGLRDEYEPGKPLWLTEVAESACGGNPWAGTFLDTFRYVDQLGRLAQEGVQVVMHNTLESSDYALLDEDDFTPRPNYWAAVLWRRLMGRIVLDPGDSGVDGVRVYAHSHRDASGGVSLVVLNTDREQSRTFAVPADALRYTLDADRLDSVRVRLNGRHLELDADDTMPELAGEPVDAGDLVLAPASITFLAKPDAANPACE</sequence>